<feature type="transmembrane region" description="Helical" evidence="2">
    <location>
        <begin position="54"/>
        <end position="73"/>
    </location>
</feature>
<evidence type="ECO:0000256" key="2">
    <source>
        <dbReference type="SAM" id="Phobius"/>
    </source>
</evidence>
<dbReference type="EMBL" id="CP045096">
    <property type="protein sequence ID" value="QFQ95405.1"/>
    <property type="molecule type" value="Genomic_DNA"/>
</dbReference>
<accession>A0A5P8JWJ8</accession>
<keyword evidence="4" id="KW-1185">Reference proteome</keyword>
<reference evidence="3 4" key="1">
    <citation type="submission" date="2019-10" db="EMBL/GenBank/DDBJ databases">
        <title>Streptomyces sp. strain GY16 isolated from leaves of Broussonetia papyrifera.</title>
        <authorList>
            <person name="Mo P."/>
        </authorList>
    </citation>
    <scope>NUCLEOTIDE SEQUENCE [LARGE SCALE GENOMIC DNA]</scope>
    <source>
        <strain evidence="3 4">GY16</strain>
    </source>
</reference>
<evidence type="ECO:0000256" key="1">
    <source>
        <dbReference type="SAM" id="MobiDB-lite"/>
    </source>
</evidence>
<keyword evidence="2" id="KW-0472">Membrane</keyword>
<name>A0A5P8JWJ8_9ACTN</name>
<proteinExistence type="predicted"/>
<keyword evidence="2" id="KW-1133">Transmembrane helix</keyword>
<dbReference type="AlphaFoldDB" id="A0A5P8JWJ8"/>
<dbReference type="InterPro" id="IPR046295">
    <property type="entry name" value="DUF6332"/>
</dbReference>
<gene>
    <name evidence="3" type="ORF">F9278_03510</name>
</gene>
<sequence length="116" mass="12426">MGRRTQAERDAMTTEIGFALFAGAVLAGVAYFGVTEFLPDVVGSLRSRPDMLRHLGASLTVVVFIVVVSIVLTRFRRAGRPARQDLAGADRADRADRADGPDSAQPSQPGRTKPDS</sequence>
<evidence type="ECO:0000313" key="4">
    <source>
        <dbReference type="Proteomes" id="UP000327294"/>
    </source>
</evidence>
<organism evidence="3 4">
    <name type="scientific">Streptomyces phaeolivaceus</name>
    <dbReference type="NCBI Taxonomy" id="2653200"/>
    <lineage>
        <taxon>Bacteria</taxon>
        <taxon>Bacillati</taxon>
        <taxon>Actinomycetota</taxon>
        <taxon>Actinomycetes</taxon>
        <taxon>Kitasatosporales</taxon>
        <taxon>Streptomycetaceae</taxon>
        <taxon>Streptomyces</taxon>
    </lineage>
</organism>
<dbReference type="KEGG" id="sphv:F9278_03510"/>
<dbReference type="Pfam" id="PF19857">
    <property type="entry name" value="DUF6332"/>
    <property type="match status" value="1"/>
</dbReference>
<feature type="transmembrane region" description="Helical" evidence="2">
    <location>
        <begin position="12"/>
        <end position="34"/>
    </location>
</feature>
<protein>
    <submittedName>
        <fullName evidence="3">Uncharacterized protein</fullName>
    </submittedName>
</protein>
<feature type="compositionally biased region" description="Basic and acidic residues" evidence="1">
    <location>
        <begin position="88"/>
        <end position="100"/>
    </location>
</feature>
<keyword evidence="2" id="KW-0812">Transmembrane</keyword>
<feature type="region of interest" description="Disordered" evidence="1">
    <location>
        <begin position="82"/>
        <end position="116"/>
    </location>
</feature>
<evidence type="ECO:0000313" key="3">
    <source>
        <dbReference type="EMBL" id="QFQ95405.1"/>
    </source>
</evidence>
<dbReference type="RefSeq" id="WP_152166938.1">
    <property type="nucleotide sequence ID" value="NZ_CP045096.1"/>
</dbReference>
<dbReference type="Proteomes" id="UP000327294">
    <property type="component" value="Chromosome"/>
</dbReference>